<comment type="subunit">
    <text evidence="7">The complex comprises the extracytoplasmic solute receptor protein and the two transmembrane proteins.</text>
</comment>
<dbReference type="GO" id="GO:0022857">
    <property type="term" value="F:transmembrane transporter activity"/>
    <property type="evidence" value="ECO:0007669"/>
    <property type="project" value="UniProtKB-UniRule"/>
</dbReference>
<comment type="caution">
    <text evidence="9">The sequence shown here is derived from an EMBL/GenBank/DDBJ whole genome shotgun (WGS) entry which is preliminary data.</text>
</comment>
<evidence type="ECO:0000256" key="5">
    <source>
        <dbReference type="ARBA" id="ARBA00022989"/>
    </source>
</evidence>
<feature type="transmembrane region" description="Helical" evidence="7">
    <location>
        <begin position="309"/>
        <end position="330"/>
    </location>
</feature>
<evidence type="ECO:0000256" key="4">
    <source>
        <dbReference type="ARBA" id="ARBA00022692"/>
    </source>
</evidence>
<dbReference type="AlphaFoldDB" id="A0A162LEA5"/>
<dbReference type="InterPro" id="IPR010656">
    <property type="entry name" value="DctM"/>
</dbReference>
<evidence type="ECO:0000259" key="8">
    <source>
        <dbReference type="Pfam" id="PF06808"/>
    </source>
</evidence>
<feature type="transmembrane region" description="Helical" evidence="7">
    <location>
        <begin position="408"/>
        <end position="429"/>
    </location>
</feature>
<feature type="domain" description="TRAP C4-dicarboxylate transport system permease DctM subunit" evidence="8">
    <location>
        <begin position="8"/>
        <end position="420"/>
    </location>
</feature>
<organism evidence="9 10">
    <name type="scientific">Tistrella mobilis</name>
    <dbReference type="NCBI Taxonomy" id="171437"/>
    <lineage>
        <taxon>Bacteria</taxon>
        <taxon>Pseudomonadati</taxon>
        <taxon>Pseudomonadota</taxon>
        <taxon>Alphaproteobacteria</taxon>
        <taxon>Geminicoccales</taxon>
        <taxon>Geminicoccaceae</taxon>
        <taxon>Tistrella</taxon>
    </lineage>
</organism>
<gene>
    <name evidence="9" type="ORF">AUP44_24965</name>
</gene>
<dbReference type="NCBIfam" id="TIGR00786">
    <property type="entry name" value="dctM"/>
    <property type="match status" value="1"/>
</dbReference>
<dbReference type="OrthoDB" id="9790209at2"/>
<comment type="similarity">
    <text evidence="7">Belongs to the TRAP transporter large permease family.</text>
</comment>
<dbReference type="InterPro" id="IPR004681">
    <property type="entry name" value="TRAP_DctM"/>
</dbReference>
<sequence length="431" mass="45465">MFDTAFPIVLFLVTLVLGMPIGFSLIVAGAAGIWINAGWMPLLGILRAEPYRHASSFLLTTIPLFILMAELLARGTVVQAMFRCAYAFVGHLRGGLALAAVGANAGFAALSGSSTAAAAAMARISIPEMRRFGYDDRLSLGTVAIAGTLAIMIPPSLGLIIYGILTESSIGRLFVAGIVPGLLSATGFVISIMIWVRRDPTIAPQVVRTAWPERLRSLTAIGPAMLLVVFVAGSIYSGAATPTEAAAIGAMAALVISLAFGGLRGEGMLAAFRASIRSTALIFTIIIGAMIFGKYLAITRLPQDLLETIVALNIPGWAIIAILIVIYLILGCFLDQLAVMLLTLPLTFPLVVGLGYDPIWWGIVLTKTSEIGLVTPPLGLNSFVVSASADAPLEKTFSGVWRLLVGDMIVLLLLLLFPALSLGLPGWWYGP</sequence>
<feature type="transmembrane region" description="Helical" evidence="7">
    <location>
        <begin position="107"/>
        <end position="126"/>
    </location>
</feature>
<dbReference type="RefSeq" id="WP_062762942.1">
    <property type="nucleotide sequence ID" value="NZ_CP121045.1"/>
</dbReference>
<proteinExistence type="inferred from homology"/>
<dbReference type="PANTHER" id="PTHR33362">
    <property type="entry name" value="SIALIC ACID TRAP TRANSPORTER PERMEASE PROTEIN SIAT-RELATED"/>
    <property type="match status" value="1"/>
</dbReference>
<feature type="transmembrane region" description="Helical" evidence="7">
    <location>
        <begin position="275"/>
        <end position="297"/>
    </location>
</feature>
<dbReference type="GO" id="GO:0005886">
    <property type="term" value="C:plasma membrane"/>
    <property type="evidence" value="ECO:0007669"/>
    <property type="project" value="UniProtKB-SubCell"/>
</dbReference>
<evidence type="ECO:0000313" key="9">
    <source>
        <dbReference type="EMBL" id="KYO54566.1"/>
    </source>
</evidence>
<name>A0A162LEA5_9PROT</name>
<evidence type="ECO:0000313" key="10">
    <source>
        <dbReference type="Proteomes" id="UP000075787"/>
    </source>
</evidence>
<dbReference type="PANTHER" id="PTHR33362:SF5">
    <property type="entry name" value="C4-DICARBOXYLATE TRAP TRANSPORTER LARGE PERMEASE PROTEIN DCTM"/>
    <property type="match status" value="1"/>
</dbReference>
<evidence type="ECO:0000256" key="2">
    <source>
        <dbReference type="ARBA" id="ARBA00022475"/>
    </source>
</evidence>
<feature type="transmembrane region" description="Helical" evidence="7">
    <location>
        <begin position="337"/>
        <end position="356"/>
    </location>
</feature>
<dbReference type="Proteomes" id="UP000075787">
    <property type="component" value="Unassembled WGS sequence"/>
</dbReference>
<evidence type="ECO:0000256" key="3">
    <source>
        <dbReference type="ARBA" id="ARBA00022519"/>
    </source>
</evidence>
<evidence type="ECO:0000256" key="1">
    <source>
        <dbReference type="ARBA" id="ARBA00004429"/>
    </source>
</evidence>
<evidence type="ECO:0000256" key="6">
    <source>
        <dbReference type="ARBA" id="ARBA00023136"/>
    </source>
</evidence>
<keyword evidence="6 7" id="KW-0472">Membrane</keyword>
<reference evidence="9 10" key="1">
    <citation type="submission" date="2015-12" db="EMBL/GenBank/DDBJ databases">
        <title>Genome sequence of Tistrella mobilis MCCC 1A02139.</title>
        <authorList>
            <person name="Lu L."/>
            <person name="Lai Q."/>
            <person name="Shao Z."/>
            <person name="Qian P."/>
        </authorList>
    </citation>
    <scope>NUCLEOTIDE SEQUENCE [LARGE SCALE GENOMIC DNA]</scope>
    <source>
        <strain evidence="9 10">MCCC 1A02139</strain>
    </source>
</reference>
<feature type="transmembrane region" description="Helical" evidence="7">
    <location>
        <begin position="55"/>
        <end position="73"/>
    </location>
</feature>
<dbReference type="EMBL" id="LPZR01000084">
    <property type="protein sequence ID" value="KYO54566.1"/>
    <property type="molecule type" value="Genomic_DNA"/>
</dbReference>
<feature type="transmembrane region" description="Helical" evidence="7">
    <location>
        <begin position="7"/>
        <end position="35"/>
    </location>
</feature>
<keyword evidence="3 7" id="KW-0997">Cell inner membrane</keyword>
<feature type="transmembrane region" description="Helical" evidence="7">
    <location>
        <begin position="217"/>
        <end position="239"/>
    </location>
</feature>
<keyword evidence="7" id="KW-0813">Transport</keyword>
<keyword evidence="5 7" id="KW-1133">Transmembrane helix</keyword>
<dbReference type="Pfam" id="PF06808">
    <property type="entry name" value="DctM"/>
    <property type="match status" value="1"/>
</dbReference>
<feature type="transmembrane region" description="Helical" evidence="7">
    <location>
        <begin position="245"/>
        <end position="263"/>
    </location>
</feature>
<dbReference type="GeneID" id="97243322"/>
<dbReference type="PIRSF" id="PIRSF006066">
    <property type="entry name" value="HI0050"/>
    <property type="match status" value="1"/>
</dbReference>
<accession>A0A162LEA5</accession>
<protein>
    <recommendedName>
        <fullName evidence="7">TRAP transporter large permease protein</fullName>
    </recommendedName>
</protein>
<keyword evidence="4 7" id="KW-0812">Transmembrane</keyword>
<comment type="subcellular location">
    <subcellularLocation>
        <location evidence="1 7">Cell inner membrane</location>
        <topology evidence="1 7">Multi-pass membrane protein</topology>
    </subcellularLocation>
</comment>
<feature type="transmembrane region" description="Helical" evidence="7">
    <location>
        <begin position="138"/>
        <end position="164"/>
    </location>
</feature>
<keyword evidence="2" id="KW-1003">Cell membrane</keyword>
<evidence type="ECO:0000256" key="7">
    <source>
        <dbReference type="RuleBase" id="RU369079"/>
    </source>
</evidence>
<feature type="transmembrane region" description="Helical" evidence="7">
    <location>
        <begin position="170"/>
        <end position="196"/>
    </location>
</feature>
<comment type="function">
    <text evidence="7">Part of the tripartite ATP-independent periplasmic (TRAP) transport system.</text>
</comment>